<dbReference type="Pfam" id="PF13186">
    <property type="entry name" value="SPASM"/>
    <property type="match status" value="1"/>
</dbReference>
<keyword evidence="2" id="KW-0949">S-adenosyl-L-methionine</keyword>
<dbReference type="AlphaFoldDB" id="A0A179D664"/>
<dbReference type="SFLD" id="SFLDG01067">
    <property type="entry name" value="SPASM/twitch_domain_containing"/>
    <property type="match status" value="1"/>
</dbReference>
<dbReference type="STRING" id="999894.TDIS_0108"/>
<dbReference type="CDD" id="cd01335">
    <property type="entry name" value="Radical_SAM"/>
    <property type="match status" value="1"/>
</dbReference>
<dbReference type="GO" id="GO:0051536">
    <property type="term" value="F:iron-sulfur cluster binding"/>
    <property type="evidence" value="ECO:0007669"/>
    <property type="project" value="UniProtKB-KW"/>
</dbReference>
<evidence type="ECO:0000256" key="2">
    <source>
        <dbReference type="ARBA" id="ARBA00022691"/>
    </source>
</evidence>
<dbReference type="SMART" id="SM00729">
    <property type="entry name" value="Elp3"/>
    <property type="match status" value="1"/>
</dbReference>
<dbReference type="InterPro" id="IPR007197">
    <property type="entry name" value="rSAM"/>
</dbReference>
<evidence type="ECO:0000256" key="4">
    <source>
        <dbReference type="ARBA" id="ARBA00023004"/>
    </source>
</evidence>
<comment type="cofactor">
    <cofactor evidence="1">
        <name>[4Fe-4S] cluster</name>
        <dbReference type="ChEBI" id="CHEBI:49883"/>
    </cofactor>
</comment>
<dbReference type="PROSITE" id="PS51918">
    <property type="entry name" value="RADICAL_SAM"/>
    <property type="match status" value="1"/>
</dbReference>
<dbReference type="PANTHER" id="PTHR11228">
    <property type="entry name" value="RADICAL SAM DOMAIN PROTEIN"/>
    <property type="match status" value="1"/>
</dbReference>
<evidence type="ECO:0000256" key="3">
    <source>
        <dbReference type="ARBA" id="ARBA00022723"/>
    </source>
</evidence>
<dbReference type="SFLD" id="SFLDS00029">
    <property type="entry name" value="Radical_SAM"/>
    <property type="match status" value="1"/>
</dbReference>
<name>A0A179D664_9BACT</name>
<evidence type="ECO:0000256" key="1">
    <source>
        <dbReference type="ARBA" id="ARBA00001966"/>
    </source>
</evidence>
<accession>A0A179D664</accession>
<gene>
    <name evidence="7" type="ORF">TDIS_0108</name>
</gene>
<evidence type="ECO:0000259" key="6">
    <source>
        <dbReference type="PROSITE" id="PS51918"/>
    </source>
</evidence>
<dbReference type="NCBIfam" id="TIGR04085">
    <property type="entry name" value="rSAM_more_4Fe4S"/>
    <property type="match status" value="1"/>
</dbReference>
<keyword evidence="5" id="KW-0411">Iron-sulfur</keyword>
<sequence length="431" mass="49567">MKGYYLNPTLELKRQGGDFELFWKDLKTDQKHREKPSPYDLLALKLVLEDRDLREVAHKEAVSLSVLKGVLRLGVKKGYLLKEPTRVVRSGSPYKEAWFPGEDFRRSEIFTLQWHLTQRCDLACRHCYDRTDRRPLNLKEALRVLDRFYDFCEEMRVQGQISFSGGNPFLHPDFFELYREASERDFTLAILGNPVPEAWFERILAIEPPAYYQVSLEGLEAYNDFIRGPGHFRRTLSFLEMLKDSGVSASVMLTLHAGNVDQVLPLARSLSGRVETFTFNRLALTGEGRKLSPAERDTFFRLMVEFLEESANLPHLHLKDNLFNHLLYRKKDELCGGCTGFGCGAAFNFVALLPDGEVHACRKFSSYLGNIFENDLLEIYHSERSEKYRRGPEACYDCRLYAICRGCLAVIATSGLDPFRDRDPFCPGPVN</sequence>
<dbReference type="PATRIC" id="fig|999894.6.peg.109"/>
<dbReference type="Gene3D" id="3.20.20.70">
    <property type="entry name" value="Aldolase class I"/>
    <property type="match status" value="1"/>
</dbReference>
<dbReference type="InterPro" id="IPR058240">
    <property type="entry name" value="rSAM_sf"/>
</dbReference>
<keyword evidence="8" id="KW-1185">Reference proteome</keyword>
<dbReference type="InterPro" id="IPR050377">
    <property type="entry name" value="Radical_SAM_PqqE_MftC-like"/>
</dbReference>
<dbReference type="InterPro" id="IPR023885">
    <property type="entry name" value="4Fe4S-binding_SPASM_dom"/>
</dbReference>
<dbReference type="InterPro" id="IPR006638">
    <property type="entry name" value="Elp3/MiaA/NifB-like_rSAM"/>
</dbReference>
<dbReference type="EMBL" id="LWLG01000001">
    <property type="protein sequence ID" value="OAQ21590.1"/>
    <property type="molecule type" value="Genomic_DNA"/>
</dbReference>
<comment type="caution">
    <text evidence="7">The sequence shown here is derived from an EMBL/GenBank/DDBJ whole genome shotgun (WGS) entry which is preliminary data.</text>
</comment>
<dbReference type="RefSeq" id="WP_068668217.1">
    <property type="nucleotide sequence ID" value="NZ_LWLG01000001.1"/>
</dbReference>
<evidence type="ECO:0000256" key="5">
    <source>
        <dbReference type="ARBA" id="ARBA00023014"/>
    </source>
</evidence>
<evidence type="ECO:0000313" key="8">
    <source>
        <dbReference type="Proteomes" id="UP000078390"/>
    </source>
</evidence>
<reference evidence="7 8" key="1">
    <citation type="submission" date="2016-04" db="EMBL/GenBank/DDBJ databases">
        <title>Genome analysis of Thermosulfurimonas dismutans, the first thermophilic sulfur-disproportionating bacterium of the phylum Thermodesulfobacteria.</title>
        <authorList>
            <person name="Mardanov A.V."/>
            <person name="Beletsky A.V."/>
            <person name="Kadnikov V.V."/>
            <person name="Slobodkin A.I."/>
            <person name="Ravin N.V."/>
        </authorList>
    </citation>
    <scope>NUCLEOTIDE SEQUENCE [LARGE SCALE GENOMIC DNA]</scope>
    <source>
        <strain evidence="7 8">S95</strain>
    </source>
</reference>
<dbReference type="NCBIfam" id="TIGR04082">
    <property type="entry name" value="rSAM_for_selen"/>
    <property type="match status" value="1"/>
</dbReference>
<dbReference type="GO" id="GO:0046872">
    <property type="term" value="F:metal ion binding"/>
    <property type="evidence" value="ECO:0007669"/>
    <property type="project" value="UniProtKB-KW"/>
</dbReference>
<dbReference type="Proteomes" id="UP000078390">
    <property type="component" value="Unassembled WGS sequence"/>
</dbReference>
<dbReference type="PANTHER" id="PTHR11228:SF7">
    <property type="entry name" value="PQQA PEPTIDE CYCLASE"/>
    <property type="match status" value="1"/>
</dbReference>
<organism evidence="7 8">
    <name type="scientific">Thermosulfurimonas dismutans</name>
    <dbReference type="NCBI Taxonomy" id="999894"/>
    <lineage>
        <taxon>Bacteria</taxon>
        <taxon>Pseudomonadati</taxon>
        <taxon>Thermodesulfobacteriota</taxon>
        <taxon>Thermodesulfobacteria</taxon>
        <taxon>Thermodesulfobacteriales</taxon>
        <taxon>Thermodesulfobacteriaceae</taxon>
        <taxon>Thermosulfurimonas</taxon>
    </lineage>
</organism>
<evidence type="ECO:0000313" key="7">
    <source>
        <dbReference type="EMBL" id="OAQ21590.1"/>
    </source>
</evidence>
<proteinExistence type="predicted"/>
<keyword evidence="3" id="KW-0479">Metal-binding</keyword>
<protein>
    <submittedName>
        <fullName evidence="7">Radical SAM domain protein</fullName>
    </submittedName>
</protein>
<dbReference type="GO" id="GO:0003824">
    <property type="term" value="F:catalytic activity"/>
    <property type="evidence" value="ECO:0007669"/>
    <property type="project" value="InterPro"/>
</dbReference>
<dbReference type="Pfam" id="PF04055">
    <property type="entry name" value="Radical_SAM"/>
    <property type="match status" value="1"/>
</dbReference>
<dbReference type="InterPro" id="IPR013785">
    <property type="entry name" value="Aldolase_TIM"/>
</dbReference>
<dbReference type="SUPFAM" id="SSF102114">
    <property type="entry name" value="Radical SAM enzymes"/>
    <property type="match status" value="1"/>
</dbReference>
<dbReference type="InterPro" id="IPR023807">
    <property type="entry name" value="Peptide_mod_rSAM"/>
</dbReference>
<keyword evidence="4" id="KW-0408">Iron</keyword>
<feature type="domain" description="Radical SAM core" evidence="6">
    <location>
        <begin position="106"/>
        <end position="320"/>
    </location>
</feature>